<dbReference type="RefSeq" id="YP_009873972.1">
    <property type="nucleotide sequence ID" value="NC_049340.1"/>
</dbReference>
<organism evidence="1 2">
    <name type="scientific">Tenacibaculum phage PTm1</name>
    <dbReference type="NCBI Taxonomy" id="2547425"/>
    <lineage>
        <taxon>Viruses</taxon>
        <taxon>Duplodnaviria</taxon>
        <taxon>Heunggongvirae</taxon>
        <taxon>Uroviricota</taxon>
        <taxon>Caudoviricetes</taxon>
        <taxon>Shirahamavirus</taxon>
        <taxon>Shirahamavirus PTm1</taxon>
    </lineage>
</organism>
<evidence type="ECO:0000313" key="2">
    <source>
        <dbReference type="Proteomes" id="UP000422648"/>
    </source>
</evidence>
<name>A0A5S9BZ81_9CAUD</name>
<proteinExistence type="predicted"/>
<keyword evidence="2" id="KW-1185">Reference proteome</keyword>
<accession>A0A5S9BZ81</accession>
<sequence>MRSIDDDTDILLVTSAQNTTSINYNQWNGMLEYSKFIEKKYKKKVQIVVIPVRYRNPTSPTEDISVKNKKQQWWVDEVDEYLYHNKIEFGDSVIDCNLPIRVTTQNPLNGLDSIAGDHHYIVGSLRHHFKIMPRFRGEELRAMATTGSLTVKNYSRSLSGSKGFFNHSYGFTIIEKKKDGTCHVPRCVSVEDNGNFTDLIHRHKNGKLKIIKKVDAMVMGDIHREVLDEKLMKATIKLTNALRPKAVVVHDVLDGYRFNHHEKKDMFILRQKIVEGKYLIKEEINQAVEFPQEVLDSIKCEKVYVIESNHDVFLDRYINEGNWKNDLHNSPAYLEYALIQQTINLKEHGNIFGYLVNTRYKDDDRIQYVKYGDVVKINRINVSNHGDAGVNGSRGNVQTFKKLNVRTITAHTHSPSIQDGNICVGLSAVLDQYYTRRGASTHTQAHALIHKTGKRQLVVFCDDYKISHFI</sequence>
<evidence type="ECO:0000313" key="1">
    <source>
        <dbReference type="EMBL" id="BBI90680.1"/>
    </source>
</evidence>
<dbReference type="Proteomes" id="UP000422648">
    <property type="component" value="Segment"/>
</dbReference>
<evidence type="ECO:0008006" key="3">
    <source>
        <dbReference type="Google" id="ProtNLM"/>
    </source>
</evidence>
<dbReference type="EMBL" id="AP019524">
    <property type="protein sequence ID" value="BBI90680.1"/>
    <property type="molecule type" value="Genomic_DNA"/>
</dbReference>
<protein>
    <recommendedName>
        <fullName evidence="3">A1-like protein</fullName>
    </recommendedName>
</protein>
<dbReference type="KEGG" id="vg:55803093"/>
<reference evidence="1 2" key="1">
    <citation type="journal article" date="2019" name="Arch. Virol.">
        <title>A novel jumbo Tenacibaculum maritimum lytic phage with head-fiber-like appendages.</title>
        <authorList>
            <person name="Kawato Y."/>
            <person name="Istiqomah I."/>
            <person name="Gaafar A.Y."/>
            <person name="Hanaoka M."/>
            <person name="Ishimaru K."/>
            <person name="Yasuike M."/>
            <person name="Nishiki I."/>
            <person name="Nakamura Y."/>
            <person name="Fujiwara A."/>
            <person name="Nakai T."/>
        </authorList>
    </citation>
    <scope>NUCLEOTIDE SEQUENCE [LARGE SCALE GENOMIC DNA]</scope>
    <source>
        <strain evidence="1 2">PTm1</strain>
    </source>
</reference>
<dbReference type="GeneID" id="55803093"/>